<dbReference type="GO" id="GO:0008270">
    <property type="term" value="F:zinc ion binding"/>
    <property type="evidence" value="ECO:0007669"/>
    <property type="project" value="UniProtKB-KW"/>
</dbReference>
<evidence type="ECO:0000313" key="7">
    <source>
        <dbReference type="EMBL" id="GFY57537.1"/>
    </source>
</evidence>
<dbReference type="EMBL" id="BMAV01011573">
    <property type="protein sequence ID" value="GFY57537.1"/>
    <property type="molecule type" value="Genomic_DNA"/>
</dbReference>
<reference evidence="7" key="1">
    <citation type="submission" date="2020-08" db="EMBL/GenBank/DDBJ databases">
        <title>Multicomponent nature underlies the extraordinary mechanical properties of spider dragline silk.</title>
        <authorList>
            <person name="Kono N."/>
            <person name="Nakamura H."/>
            <person name="Mori M."/>
            <person name="Yoshida Y."/>
            <person name="Ohtoshi R."/>
            <person name="Malay A.D."/>
            <person name="Moran D.A.P."/>
            <person name="Tomita M."/>
            <person name="Numata K."/>
            <person name="Arakawa K."/>
        </authorList>
    </citation>
    <scope>NUCLEOTIDE SEQUENCE</scope>
</reference>
<keyword evidence="4" id="KW-0862">Zinc</keyword>
<evidence type="ECO:0000256" key="2">
    <source>
        <dbReference type="ARBA" id="ARBA00022737"/>
    </source>
</evidence>
<keyword evidence="3 5" id="KW-0863">Zinc-finger</keyword>
<dbReference type="GO" id="GO:0000978">
    <property type="term" value="F:RNA polymerase II cis-regulatory region sequence-specific DNA binding"/>
    <property type="evidence" value="ECO:0007669"/>
    <property type="project" value="TreeGrafter"/>
</dbReference>
<keyword evidence="1" id="KW-0479">Metal-binding</keyword>
<evidence type="ECO:0000256" key="3">
    <source>
        <dbReference type="ARBA" id="ARBA00022771"/>
    </source>
</evidence>
<dbReference type="SUPFAM" id="SSF57667">
    <property type="entry name" value="beta-beta-alpha zinc fingers"/>
    <property type="match status" value="1"/>
</dbReference>
<proteinExistence type="predicted"/>
<dbReference type="InterPro" id="IPR036236">
    <property type="entry name" value="Znf_C2H2_sf"/>
</dbReference>
<dbReference type="GO" id="GO:0048598">
    <property type="term" value="P:embryonic morphogenesis"/>
    <property type="evidence" value="ECO:0007669"/>
    <property type="project" value="UniProtKB-ARBA"/>
</dbReference>
<keyword evidence="2" id="KW-0677">Repeat</keyword>
<sequence>MICYSSKNTSEYSILFQETVHTVFTTQNSEIFEGSHFAQTSSAQQLCSKKHECPYCHKTFGYKTNLVHHVRIHTGERPFKCKVCSKCFKRNESLKYHVLTTHKNCL</sequence>
<keyword evidence="8" id="KW-1185">Reference proteome</keyword>
<dbReference type="Gene3D" id="3.30.160.60">
    <property type="entry name" value="Classic Zinc Finger"/>
    <property type="match status" value="2"/>
</dbReference>
<evidence type="ECO:0000256" key="1">
    <source>
        <dbReference type="ARBA" id="ARBA00022723"/>
    </source>
</evidence>
<dbReference type="GO" id="GO:0000981">
    <property type="term" value="F:DNA-binding transcription factor activity, RNA polymerase II-specific"/>
    <property type="evidence" value="ECO:0007669"/>
    <property type="project" value="TreeGrafter"/>
</dbReference>
<feature type="domain" description="C2H2-type" evidence="6">
    <location>
        <begin position="51"/>
        <end position="78"/>
    </location>
</feature>
<dbReference type="Proteomes" id="UP000886998">
    <property type="component" value="Unassembled WGS sequence"/>
</dbReference>
<dbReference type="OrthoDB" id="6436001at2759"/>
<dbReference type="InterPro" id="IPR050457">
    <property type="entry name" value="ZnFinger_BTB_dom_contain"/>
</dbReference>
<dbReference type="PROSITE" id="PS00028">
    <property type="entry name" value="ZINC_FINGER_C2H2_1"/>
    <property type="match status" value="2"/>
</dbReference>
<evidence type="ECO:0000256" key="5">
    <source>
        <dbReference type="PROSITE-ProRule" id="PRU00042"/>
    </source>
</evidence>
<accession>A0A8X6XRN9</accession>
<feature type="domain" description="C2H2-type" evidence="6">
    <location>
        <begin position="79"/>
        <end position="102"/>
    </location>
</feature>
<dbReference type="PANTHER" id="PTHR46105">
    <property type="entry name" value="AGAP004733-PA"/>
    <property type="match status" value="1"/>
</dbReference>
<dbReference type="AlphaFoldDB" id="A0A8X6XRN9"/>
<name>A0A8X6XRN9_9ARAC</name>
<evidence type="ECO:0000259" key="6">
    <source>
        <dbReference type="PROSITE" id="PS50157"/>
    </source>
</evidence>
<evidence type="ECO:0000313" key="8">
    <source>
        <dbReference type="Proteomes" id="UP000886998"/>
    </source>
</evidence>
<evidence type="ECO:0000256" key="4">
    <source>
        <dbReference type="ARBA" id="ARBA00022833"/>
    </source>
</evidence>
<organism evidence="7 8">
    <name type="scientific">Trichonephila inaurata madagascariensis</name>
    <dbReference type="NCBI Taxonomy" id="2747483"/>
    <lineage>
        <taxon>Eukaryota</taxon>
        <taxon>Metazoa</taxon>
        <taxon>Ecdysozoa</taxon>
        <taxon>Arthropoda</taxon>
        <taxon>Chelicerata</taxon>
        <taxon>Arachnida</taxon>
        <taxon>Araneae</taxon>
        <taxon>Araneomorphae</taxon>
        <taxon>Entelegynae</taxon>
        <taxon>Araneoidea</taxon>
        <taxon>Nephilidae</taxon>
        <taxon>Trichonephila</taxon>
        <taxon>Trichonephila inaurata</taxon>
    </lineage>
</organism>
<dbReference type="FunFam" id="3.30.160.60:FF:000100">
    <property type="entry name" value="Zinc finger 45-like"/>
    <property type="match status" value="1"/>
</dbReference>
<protein>
    <submittedName>
        <fullName evidence="7">Zinc finger protein</fullName>
    </submittedName>
</protein>
<dbReference type="PROSITE" id="PS50157">
    <property type="entry name" value="ZINC_FINGER_C2H2_2"/>
    <property type="match status" value="2"/>
</dbReference>
<dbReference type="Pfam" id="PF00096">
    <property type="entry name" value="zf-C2H2"/>
    <property type="match status" value="2"/>
</dbReference>
<dbReference type="InterPro" id="IPR013087">
    <property type="entry name" value="Znf_C2H2_type"/>
</dbReference>
<gene>
    <name evidence="7" type="primary">NCL1_26883</name>
    <name evidence="7" type="ORF">TNIN_391371</name>
</gene>
<dbReference type="SMART" id="SM00355">
    <property type="entry name" value="ZnF_C2H2"/>
    <property type="match status" value="2"/>
</dbReference>
<dbReference type="PANTHER" id="PTHR46105:SF28">
    <property type="entry name" value="ZINC FINGER PROTEIN 37-LIKE"/>
    <property type="match status" value="1"/>
</dbReference>
<comment type="caution">
    <text evidence="7">The sequence shown here is derived from an EMBL/GenBank/DDBJ whole genome shotgun (WGS) entry which is preliminary data.</text>
</comment>
<dbReference type="FunFam" id="3.30.160.60:FF:000624">
    <property type="entry name" value="zinc finger protein 697"/>
    <property type="match status" value="1"/>
</dbReference>